<dbReference type="EMBL" id="CP097253">
    <property type="protein sequence ID" value="UUR08288.1"/>
    <property type="molecule type" value="Genomic_DNA"/>
</dbReference>
<keyword evidence="2" id="KW-1185">Reference proteome</keyword>
<organism evidence="1 2">
    <name type="scientific">Sphingomonas glaciei</name>
    <dbReference type="NCBI Taxonomy" id="2938948"/>
    <lineage>
        <taxon>Bacteria</taxon>
        <taxon>Pseudomonadati</taxon>
        <taxon>Pseudomonadota</taxon>
        <taxon>Alphaproteobacteria</taxon>
        <taxon>Sphingomonadales</taxon>
        <taxon>Sphingomonadaceae</taxon>
        <taxon>Sphingomonas</taxon>
    </lineage>
</organism>
<proteinExistence type="predicted"/>
<reference evidence="1 2" key="1">
    <citation type="submission" date="2022-05" db="EMBL/GenBank/DDBJ databases">
        <title>S8-45 Sphingomonas ultraviolaceadurans.</title>
        <authorList>
            <person name="Liu Y."/>
        </authorList>
    </citation>
    <scope>NUCLEOTIDE SEQUENCE [LARGE SCALE GENOMIC DNA]</scope>
    <source>
        <strain evidence="1 2">S8-45</strain>
    </source>
</reference>
<dbReference type="Proteomes" id="UP000831921">
    <property type="component" value="Chromosome"/>
</dbReference>
<name>A0ABY5MVK8_9SPHN</name>
<accession>A0ABY5MVK8</accession>
<sequence length="183" mass="20076">MSNHLEDLTAEWLEFNGYFVRKSVLVGKRDKGGHEGELDVVAVHPHTKHLLHIECSLDADTWETRERRFTAKFERGRRHIASLFGGLDINADPDQVALLQLGGGPRTHVGGGRIVWVADFIADILTGLRTRSPDRMAVPSTLPLIRTMQLAAQPSRKRKLSASLLPSDAAASTVELQAIAIGA</sequence>
<protein>
    <submittedName>
        <fullName evidence="1">Uncharacterized protein</fullName>
    </submittedName>
</protein>
<gene>
    <name evidence="1" type="ORF">M1K48_01165</name>
</gene>
<dbReference type="RefSeq" id="WP_249504066.1">
    <property type="nucleotide sequence ID" value="NZ_CP097253.1"/>
</dbReference>
<evidence type="ECO:0000313" key="2">
    <source>
        <dbReference type="Proteomes" id="UP000831921"/>
    </source>
</evidence>
<evidence type="ECO:0000313" key="1">
    <source>
        <dbReference type="EMBL" id="UUR08288.1"/>
    </source>
</evidence>